<keyword evidence="3" id="KW-1185">Reference proteome</keyword>
<evidence type="ECO:0000313" key="2">
    <source>
        <dbReference type="EMBL" id="TMM49750.1"/>
    </source>
</evidence>
<accession>A0A5S3PDX5</accession>
<comment type="caution">
    <text evidence="2">The sequence shown here is derived from an EMBL/GenBank/DDBJ whole genome shotgun (WGS) entry which is preliminary data.</text>
</comment>
<organism evidence="2 3">
    <name type="scientific">Qipengyuania marisflavi</name>
    <dbReference type="NCBI Taxonomy" id="2486356"/>
    <lineage>
        <taxon>Bacteria</taxon>
        <taxon>Pseudomonadati</taxon>
        <taxon>Pseudomonadota</taxon>
        <taxon>Alphaproteobacteria</taxon>
        <taxon>Sphingomonadales</taxon>
        <taxon>Erythrobacteraceae</taxon>
        <taxon>Qipengyuania</taxon>
    </lineage>
</organism>
<evidence type="ECO:0000256" key="1">
    <source>
        <dbReference type="SAM" id="SignalP"/>
    </source>
</evidence>
<sequence>MTIRLALTAFAPLALSACVVIPDAPNVAGTPVAEGTAVGLLQPVRIADVVVTPIKVAEDSRCPINARCVWAGRLIVETRIDGEGWRDTANITLGETFGTHGRVVALVAAAPDIVTEREARPSDYRFTYEAR</sequence>
<dbReference type="Proteomes" id="UP000309668">
    <property type="component" value="Unassembled WGS sequence"/>
</dbReference>
<dbReference type="RefSeq" id="WP_138615311.1">
    <property type="nucleotide sequence ID" value="NZ_VCAO01000001.1"/>
</dbReference>
<protein>
    <recommendedName>
        <fullName evidence="4">Lipoprotein</fullName>
    </recommendedName>
</protein>
<proteinExistence type="predicted"/>
<evidence type="ECO:0000313" key="3">
    <source>
        <dbReference type="Proteomes" id="UP000309668"/>
    </source>
</evidence>
<name>A0A5S3PDX5_9SPHN</name>
<dbReference type="OrthoDB" id="163809at2"/>
<reference evidence="2 3" key="1">
    <citation type="submission" date="2019-05" db="EMBL/GenBank/DDBJ databases">
        <title>Erythrobacter marisflavi sp. nov., isolated from isolated from water of an estuary environment.</title>
        <authorList>
            <person name="Yoon J.-H."/>
        </authorList>
    </citation>
    <scope>NUCLEOTIDE SEQUENCE [LARGE SCALE GENOMIC DNA]</scope>
    <source>
        <strain evidence="2 3">KEM-5</strain>
    </source>
</reference>
<dbReference type="PROSITE" id="PS51257">
    <property type="entry name" value="PROKAR_LIPOPROTEIN"/>
    <property type="match status" value="1"/>
</dbReference>
<dbReference type="EMBL" id="VCAO01000001">
    <property type="protein sequence ID" value="TMM49750.1"/>
    <property type="molecule type" value="Genomic_DNA"/>
</dbReference>
<keyword evidence="1" id="KW-0732">Signal</keyword>
<dbReference type="AlphaFoldDB" id="A0A5S3PDX5"/>
<feature type="chain" id="PRO_5024450346" description="Lipoprotein" evidence="1">
    <location>
        <begin position="17"/>
        <end position="131"/>
    </location>
</feature>
<evidence type="ECO:0008006" key="4">
    <source>
        <dbReference type="Google" id="ProtNLM"/>
    </source>
</evidence>
<gene>
    <name evidence="2" type="ORF">FEV51_00660</name>
</gene>
<feature type="signal peptide" evidence="1">
    <location>
        <begin position="1"/>
        <end position="16"/>
    </location>
</feature>